<evidence type="ECO:0000256" key="9">
    <source>
        <dbReference type="ARBA" id="ARBA00023157"/>
    </source>
</evidence>
<evidence type="ECO:0000256" key="2">
    <source>
        <dbReference type="ARBA" id="ARBA00022614"/>
    </source>
</evidence>
<evidence type="ECO:0000256" key="5">
    <source>
        <dbReference type="ARBA" id="ARBA00022737"/>
    </source>
</evidence>
<keyword evidence="10" id="KW-0325">Glycoprotein</keyword>
<dbReference type="InterPro" id="IPR013783">
    <property type="entry name" value="Ig-like_fold"/>
</dbReference>
<feature type="domain" description="Ig-like" evidence="17">
    <location>
        <begin position="288"/>
        <end position="375"/>
    </location>
</feature>
<dbReference type="FunFam" id="3.80.10.10:FF:000016">
    <property type="entry name" value="Leucine-rich repeat and fibronectin type III domain-containing protein 1"/>
    <property type="match status" value="1"/>
</dbReference>
<accession>A0A8J7P0K5</accession>
<keyword evidence="7" id="KW-0770">Synapse</keyword>
<evidence type="ECO:0000256" key="12">
    <source>
        <dbReference type="ARBA" id="ARBA00034103"/>
    </source>
</evidence>
<gene>
    <name evidence="18" type="primary">Lrfn1</name>
    <name evidence="18" type="ORF">GTO95_0014356</name>
</gene>
<dbReference type="InterPro" id="IPR036179">
    <property type="entry name" value="Ig-like_dom_sf"/>
</dbReference>
<proteinExistence type="inferred from homology"/>
<dbReference type="InterPro" id="IPR007110">
    <property type="entry name" value="Ig-like_dom"/>
</dbReference>
<evidence type="ECO:0000256" key="14">
    <source>
        <dbReference type="SAM" id="MobiDB-lite"/>
    </source>
</evidence>
<evidence type="ECO:0000259" key="17">
    <source>
        <dbReference type="PROSITE" id="PS50835"/>
    </source>
</evidence>
<dbReference type="SMART" id="SM00369">
    <property type="entry name" value="LRR_TYP"/>
    <property type="match status" value="6"/>
</dbReference>
<dbReference type="InterPro" id="IPR032675">
    <property type="entry name" value="LRR_dom_sf"/>
</dbReference>
<dbReference type="Pfam" id="PF07679">
    <property type="entry name" value="I-set"/>
    <property type="match status" value="1"/>
</dbReference>
<dbReference type="EMBL" id="JAAWVO010053664">
    <property type="protein sequence ID" value="MBN3321136.1"/>
    <property type="molecule type" value="Genomic_DNA"/>
</dbReference>
<organism evidence="18 19">
    <name type="scientific">Atractosteus spatula</name>
    <name type="common">Alligator gar</name>
    <name type="synonym">Lepisosteus spatula</name>
    <dbReference type="NCBI Taxonomy" id="7917"/>
    <lineage>
        <taxon>Eukaryota</taxon>
        <taxon>Metazoa</taxon>
        <taxon>Chordata</taxon>
        <taxon>Craniata</taxon>
        <taxon>Vertebrata</taxon>
        <taxon>Euteleostomi</taxon>
        <taxon>Actinopterygii</taxon>
        <taxon>Neopterygii</taxon>
        <taxon>Holostei</taxon>
        <taxon>Semionotiformes</taxon>
        <taxon>Lepisosteidae</taxon>
        <taxon>Atractosteus</taxon>
    </lineage>
</organism>
<name>A0A8J7P0K5_ATRSP</name>
<dbReference type="Gene3D" id="2.60.40.10">
    <property type="entry name" value="Immunoglobulins"/>
    <property type="match status" value="1"/>
</dbReference>
<dbReference type="InterPro" id="IPR013098">
    <property type="entry name" value="Ig_I-set"/>
</dbReference>
<feature type="region of interest" description="Disordered" evidence="14">
    <location>
        <begin position="716"/>
        <end position="766"/>
    </location>
</feature>
<dbReference type="GO" id="GO:0016020">
    <property type="term" value="C:membrane"/>
    <property type="evidence" value="ECO:0007669"/>
    <property type="project" value="UniProtKB-SubCell"/>
</dbReference>
<feature type="signal peptide" evidence="16">
    <location>
        <begin position="1"/>
        <end position="17"/>
    </location>
</feature>
<feature type="region of interest" description="Disordered" evidence="14">
    <location>
        <begin position="387"/>
        <end position="414"/>
    </location>
</feature>
<evidence type="ECO:0000313" key="18">
    <source>
        <dbReference type="EMBL" id="MBN3321136.1"/>
    </source>
</evidence>
<keyword evidence="2" id="KW-0433">Leucine-rich repeat</keyword>
<dbReference type="FunFam" id="3.80.10.10:FF:000019">
    <property type="entry name" value="leucine-rich repeat and fibronectin type III domain-containing protein 1"/>
    <property type="match status" value="1"/>
</dbReference>
<keyword evidence="3 15" id="KW-0812">Transmembrane</keyword>
<evidence type="ECO:0000256" key="8">
    <source>
        <dbReference type="ARBA" id="ARBA00023136"/>
    </source>
</evidence>
<evidence type="ECO:0000256" key="16">
    <source>
        <dbReference type="SAM" id="SignalP"/>
    </source>
</evidence>
<dbReference type="InterPro" id="IPR003598">
    <property type="entry name" value="Ig_sub2"/>
</dbReference>
<dbReference type="InterPro" id="IPR036116">
    <property type="entry name" value="FN3_sf"/>
</dbReference>
<keyword evidence="6 15" id="KW-1133">Transmembrane helix</keyword>
<dbReference type="Pfam" id="PF13855">
    <property type="entry name" value="LRR_8"/>
    <property type="match status" value="2"/>
</dbReference>
<comment type="similarity">
    <text evidence="13">Belongs to the LRFN family.</text>
</comment>
<feature type="compositionally biased region" description="Low complexity" evidence="14">
    <location>
        <begin position="397"/>
        <end position="409"/>
    </location>
</feature>
<dbReference type="InterPro" id="IPR050467">
    <property type="entry name" value="LRFN"/>
</dbReference>
<feature type="non-terminal residue" evidence="18">
    <location>
        <position position="1"/>
    </location>
</feature>
<dbReference type="SMART" id="SM00409">
    <property type="entry name" value="IG"/>
    <property type="match status" value="1"/>
</dbReference>
<evidence type="ECO:0000256" key="13">
    <source>
        <dbReference type="ARBA" id="ARBA00038433"/>
    </source>
</evidence>
<dbReference type="PROSITE" id="PS50835">
    <property type="entry name" value="IG_LIKE"/>
    <property type="match status" value="1"/>
</dbReference>
<evidence type="ECO:0000256" key="15">
    <source>
        <dbReference type="SAM" id="Phobius"/>
    </source>
</evidence>
<evidence type="ECO:0000256" key="1">
    <source>
        <dbReference type="ARBA" id="ARBA00004479"/>
    </source>
</evidence>
<comment type="subcellular location">
    <subcellularLocation>
        <location evidence="1">Membrane</location>
        <topology evidence="1">Single-pass type I membrane protein</topology>
    </subcellularLocation>
    <subcellularLocation>
        <location evidence="12">Synapse</location>
    </subcellularLocation>
</comment>
<evidence type="ECO:0000256" key="6">
    <source>
        <dbReference type="ARBA" id="ARBA00022989"/>
    </source>
</evidence>
<evidence type="ECO:0000313" key="19">
    <source>
        <dbReference type="Proteomes" id="UP000736164"/>
    </source>
</evidence>
<dbReference type="SMART" id="SM00408">
    <property type="entry name" value="IGc2"/>
    <property type="match status" value="1"/>
</dbReference>
<evidence type="ECO:0000256" key="11">
    <source>
        <dbReference type="ARBA" id="ARBA00023319"/>
    </source>
</evidence>
<feature type="non-terminal residue" evidence="18">
    <location>
        <position position="864"/>
    </location>
</feature>
<dbReference type="InterPro" id="IPR001611">
    <property type="entry name" value="Leu-rich_rpt"/>
</dbReference>
<dbReference type="InterPro" id="IPR003591">
    <property type="entry name" value="Leu-rich_rpt_typical-subtyp"/>
</dbReference>
<dbReference type="SMART" id="SM00082">
    <property type="entry name" value="LRRCT"/>
    <property type="match status" value="1"/>
</dbReference>
<dbReference type="PANTHER" id="PTHR45842">
    <property type="entry name" value="SYNAPTIC ADHESION-LIKE MOLECULE SALM"/>
    <property type="match status" value="1"/>
</dbReference>
<dbReference type="SUPFAM" id="SSF49265">
    <property type="entry name" value="Fibronectin type III"/>
    <property type="match status" value="1"/>
</dbReference>
<keyword evidence="11" id="KW-0393">Immunoglobulin domain</keyword>
<evidence type="ECO:0000256" key="3">
    <source>
        <dbReference type="ARBA" id="ARBA00022692"/>
    </source>
</evidence>
<keyword evidence="19" id="KW-1185">Reference proteome</keyword>
<keyword evidence="4 16" id="KW-0732">Signal</keyword>
<dbReference type="Gene3D" id="3.80.10.10">
    <property type="entry name" value="Ribonuclease Inhibitor"/>
    <property type="match status" value="2"/>
</dbReference>
<feature type="compositionally biased region" description="Polar residues" evidence="14">
    <location>
        <begin position="743"/>
        <end position="752"/>
    </location>
</feature>
<keyword evidence="5" id="KW-0677">Repeat</keyword>
<dbReference type="PANTHER" id="PTHR45842:SF7">
    <property type="entry name" value="LEUCINE-RICH REPEAT AND FIBRONECTIN TYPE III DOMAIN-CONTAINING PROTEIN 1"/>
    <property type="match status" value="1"/>
</dbReference>
<reference evidence="18" key="1">
    <citation type="journal article" date="2021" name="Cell">
        <title>Tracing the genetic footprints of vertebrate landing in non-teleost ray-finned fishes.</title>
        <authorList>
            <person name="Bi X."/>
            <person name="Wang K."/>
            <person name="Yang L."/>
            <person name="Pan H."/>
            <person name="Jiang H."/>
            <person name="Wei Q."/>
            <person name="Fang M."/>
            <person name="Yu H."/>
            <person name="Zhu C."/>
            <person name="Cai Y."/>
            <person name="He Y."/>
            <person name="Gan X."/>
            <person name="Zeng H."/>
            <person name="Yu D."/>
            <person name="Zhu Y."/>
            <person name="Jiang H."/>
            <person name="Qiu Q."/>
            <person name="Yang H."/>
            <person name="Zhang Y.E."/>
            <person name="Wang W."/>
            <person name="Zhu M."/>
            <person name="He S."/>
            <person name="Zhang G."/>
        </authorList>
    </citation>
    <scope>NUCLEOTIDE SEQUENCE</scope>
    <source>
        <strain evidence="18">Allg_001</strain>
    </source>
</reference>
<comment type="caution">
    <text evidence="18">The sequence shown here is derived from an EMBL/GenBank/DDBJ whole genome shotgun (WGS) entry which is preliminary data.</text>
</comment>
<evidence type="ECO:0000256" key="4">
    <source>
        <dbReference type="ARBA" id="ARBA00022729"/>
    </source>
</evidence>
<sequence length="864" mass="96169">MERLVFCMLVFGVLVKAHNCPGRCICQNISPTLTLLCAKTGLLFVPPTIDRKTVELRLTDNFITVIRRKDFFNMTSLVHLTLSRNTISQIMPHAFMGLRSLRALHMDGNRLSTIKNDHFKGLINLRHLILGNNQIHHVAPASFDEFLGTIEDLDLSYNNLQTLPWEAIARMTNINTLTLDHNLIDHIEAGTFTLLSKLVRLDMTSNRLRKLPPDSLFQNAQVLTDAKGSNPSSLAVSFGGNPLHCNCELLWLRRLTREDDLETCASPEHLMDKYFWSIQEEEFICEAPLITKHYASKPFVTEGQGVTLKCKAVGDPDPTIHWRSPDGKLVHNNSRTILYDNGTLDILITTLKDSGHFNCVASNAAGIATASVEVKMVPLPLFVNNTSHMKEPDPGLSDITTSSKSSNDTKNQDKRVVAAELTSSSAVIRWPSERHIPGIRMYQIQYNSSSDDTLVYRCPDATAAARCSPRCCGSRPQPLLLLSCGWRRLYGSTRHGDEFQPLLLVWDRPICSCISADPRHLSIKQAHSSLPRRCRLLGLAQRLSHVSACAVFKIRSSGWKLGWMIPPTNKTFLVNDLAAGREYDLCVLAVYDDGITSLTATRVVGCVQFSTTSETSQCRFIHSQFLGGTMIIIIGGIIVASVLVFIIILMIRYKVYSNQDDHCKAKVSNVCSQTNGSQNAIQRSASKQAEDGHELCAKEAKECKMLVLKVDCETREGPQPTTATLEVELPPLPPDQKKRRTSLDVQHSTAAVLSSEEAHTDSSQMGSTMSLCLIGPNAGSKEAPRIRDRKSALANMGLLPGDIARTRHRFSFDGDYSLFQSHSYPRRARTRRHMSSTQLNVDSSPLANRRVTFSSTEWMLESTV</sequence>
<keyword evidence="9" id="KW-1015">Disulfide bond</keyword>
<dbReference type="FunFam" id="2.60.40.10:FF:000091">
    <property type="entry name" value="Leucine-rich repeat and fibronectin type III domain-containing protein 1"/>
    <property type="match status" value="1"/>
</dbReference>
<dbReference type="SUPFAM" id="SSF48726">
    <property type="entry name" value="Immunoglobulin"/>
    <property type="match status" value="1"/>
</dbReference>
<feature type="chain" id="PRO_5035148482" evidence="16">
    <location>
        <begin position="18"/>
        <end position="864"/>
    </location>
</feature>
<evidence type="ECO:0000256" key="7">
    <source>
        <dbReference type="ARBA" id="ARBA00023018"/>
    </source>
</evidence>
<dbReference type="GO" id="GO:0045202">
    <property type="term" value="C:synapse"/>
    <property type="evidence" value="ECO:0007669"/>
    <property type="project" value="UniProtKB-SubCell"/>
</dbReference>
<evidence type="ECO:0000256" key="10">
    <source>
        <dbReference type="ARBA" id="ARBA00023180"/>
    </source>
</evidence>
<protein>
    <submittedName>
        <fullName evidence="18">LRFN1 protein</fullName>
    </submittedName>
</protein>
<dbReference type="InterPro" id="IPR000483">
    <property type="entry name" value="Cys-rich_flank_reg_C"/>
</dbReference>
<dbReference type="Proteomes" id="UP000736164">
    <property type="component" value="Unassembled WGS sequence"/>
</dbReference>
<dbReference type="SUPFAM" id="SSF52058">
    <property type="entry name" value="L domain-like"/>
    <property type="match status" value="1"/>
</dbReference>
<keyword evidence="8 15" id="KW-0472">Membrane</keyword>
<dbReference type="InterPro" id="IPR003599">
    <property type="entry name" value="Ig_sub"/>
</dbReference>
<feature type="transmembrane region" description="Helical" evidence="15">
    <location>
        <begin position="625"/>
        <end position="651"/>
    </location>
</feature>
<dbReference type="AlphaFoldDB" id="A0A8J7P0K5"/>